<dbReference type="Pfam" id="PF18427">
    <property type="entry name" value="DDR_swiveling"/>
    <property type="match status" value="1"/>
</dbReference>
<dbReference type="EMBL" id="UGLW01000003">
    <property type="protein sequence ID" value="STV10163.1"/>
    <property type="molecule type" value="Genomic_DNA"/>
</dbReference>
<accession>A0A378AIB0</accession>
<dbReference type="InterPro" id="IPR040916">
    <property type="entry name" value="DDR_swiveling"/>
</dbReference>
<reference evidence="3 4" key="1">
    <citation type="submission" date="2018-06" db="EMBL/GenBank/DDBJ databases">
        <authorList>
            <consortium name="Pathogen Informatics"/>
            <person name="Doyle S."/>
        </authorList>
    </citation>
    <scope>NUCLEOTIDE SEQUENCE [LARGE SCALE GENOMIC DNA]</scope>
    <source>
        <strain evidence="3 4">NCTC10313</strain>
    </source>
</reference>
<dbReference type="SUPFAM" id="SSF82317">
    <property type="entry name" value="Swiveling domain of dehydratase reactivase alpha subunit"/>
    <property type="match status" value="1"/>
</dbReference>
<evidence type="ECO:0000259" key="2">
    <source>
        <dbReference type="Pfam" id="PF18427"/>
    </source>
</evidence>
<evidence type="ECO:0000313" key="4">
    <source>
        <dbReference type="Proteomes" id="UP000254487"/>
    </source>
</evidence>
<dbReference type="AlphaFoldDB" id="A0A378AIB0"/>
<evidence type="ECO:0000313" key="3">
    <source>
        <dbReference type="EMBL" id="STV10163.1"/>
    </source>
</evidence>
<gene>
    <name evidence="3" type="primary">ddrA_1</name>
    <name evidence="3" type="ORF">NCTC10313_05731</name>
</gene>
<protein>
    <submittedName>
        <fullName evidence="3">Propanediol dehydratase reactivation factor large subunit</fullName>
    </submittedName>
</protein>
<dbReference type="InterPro" id="IPR028975">
    <property type="entry name" value="DDRA_swiveling_dom_sf"/>
</dbReference>
<dbReference type="Gene3D" id="3.50.30.70">
    <property type="entry name" value="Swiveling domain of dehydratase reactivase alpha subunit"/>
    <property type="match status" value="1"/>
</dbReference>
<proteinExistence type="predicted"/>
<evidence type="ECO:0000256" key="1">
    <source>
        <dbReference type="SAM" id="MobiDB-lite"/>
    </source>
</evidence>
<feature type="domain" description="DD-reactivating factor swiveling" evidence="2">
    <location>
        <begin position="2"/>
        <end position="97"/>
    </location>
</feature>
<feature type="region of interest" description="Disordered" evidence="1">
    <location>
        <begin position="102"/>
        <end position="121"/>
    </location>
</feature>
<dbReference type="Proteomes" id="UP000254487">
    <property type="component" value="Unassembled WGS sequence"/>
</dbReference>
<name>A0A378AIB0_KLEPO</name>
<sequence>MVSSAFDFADVAAMVNAATAAGYQITGIILQQDDGVLVNNRLQQPLPVIDEVQHIDRIPLGMLAAVEVALPGKIIETLSNPYGIATVFDLNAEETKKYRANGTGADWQPLGRGGEKPPPATSRPALFRQVICCSSLRGAAYRLMWPPGRKPS</sequence>
<organism evidence="3 4">
    <name type="scientific">Klebsiella pneumoniae subsp. ozaenae</name>
    <dbReference type="NCBI Taxonomy" id="574"/>
    <lineage>
        <taxon>Bacteria</taxon>
        <taxon>Pseudomonadati</taxon>
        <taxon>Pseudomonadota</taxon>
        <taxon>Gammaproteobacteria</taxon>
        <taxon>Enterobacterales</taxon>
        <taxon>Enterobacteriaceae</taxon>
        <taxon>Klebsiella/Raoultella group</taxon>
        <taxon>Klebsiella</taxon>
        <taxon>Klebsiella pneumoniae complex</taxon>
    </lineage>
</organism>